<dbReference type="Gene3D" id="3.30.1330.60">
    <property type="entry name" value="OmpA-like domain"/>
    <property type="match status" value="1"/>
</dbReference>
<organism evidence="2 3">
    <name type="scientific">Dysgonomonas alginatilytica</name>
    <dbReference type="NCBI Taxonomy" id="1605892"/>
    <lineage>
        <taxon>Bacteria</taxon>
        <taxon>Pseudomonadati</taxon>
        <taxon>Bacteroidota</taxon>
        <taxon>Bacteroidia</taxon>
        <taxon>Bacteroidales</taxon>
        <taxon>Dysgonomonadaceae</taxon>
        <taxon>Dysgonomonas</taxon>
    </lineage>
</organism>
<dbReference type="RefSeq" id="WP_110311895.1">
    <property type="nucleotide sequence ID" value="NZ_QICL01000026.1"/>
</dbReference>
<dbReference type="Proteomes" id="UP000247973">
    <property type="component" value="Unassembled WGS sequence"/>
</dbReference>
<keyword evidence="1" id="KW-0732">Signal</keyword>
<dbReference type="InterPro" id="IPR036737">
    <property type="entry name" value="OmpA-like_sf"/>
</dbReference>
<accession>A0A2V3PLS0</accession>
<comment type="caution">
    <text evidence="2">The sequence shown here is derived from an EMBL/GenBank/DDBJ whole genome shotgun (WGS) entry which is preliminary data.</text>
</comment>
<keyword evidence="3" id="KW-1185">Reference proteome</keyword>
<protein>
    <recommendedName>
        <fullName evidence="4">OmpA family protein</fullName>
    </recommendedName>
</protein>
<feature type="signal peptide" evidence="1">
    <location>
        <begin position="1"/>
        <end position="21"/>
    </location>
</feature>
<evidence type="ECO:0000256" key="1">
    <source>
        <dbReference type="SAM" id="SignalP"/>
    </source>
</evidence>
<gene>
    <name evidence="2" type="ORF">CLV62_12619</name>
</gene>
<proteinExistence type="predicted"/>
<reference evidence="2 3" key="1">
    <citation type="submission" date="2018-03" db="EMBL/GenBank/DDBJ databases">
        <title>Genomic Encyclopedia of Archaeal and Bacterial Type Strains, Phase II (KMG-II): from individual species to whole genera.</title>
        <authorList>
            <person name="Goeker M."/>
        </authorList>
    </citation>
    <scope>NUCLEOTIDE SEQUENCE [LARGE SCALE GENOMIC DNA]</scope>
    <source>
        <strain evidence="2 3">DSM 100214</strain>
    </source>
</reference>
<feature type="chain" id="PRO_5015858403" description="OmpA family protein" evidence="1">
    <location>
        <begin position="22"/>
        <end position="717"/>
    </location>
</feature>
<dbReference type="PROSITE" id="PS51257">
    <property type="entry name" value="PROKAR_LIPOPROTEIN"/>
    <property type="match status" value="1"/>
</dbReference>
<evidence type="ECO:0000313" key="3">
    <source>
        <dbReference type="Proteomes" id="UP000247973"/>
    </source>
</evidence>
<dbReference type="EMBL" id="QICL01000026">
    <property type="protein sequence ID" value="PXV61085.1"/>
    <property type="molecule type" value="Genomic_DNA"/>
</dbReference>
<evidence type="ECO:0000313" key="2">
    <source>
        <dbReference type="EMBL" id="PXV61085.1"/>
    </source>
</evidence>
<dbReference type="OrthoDB" id="1031365at2"/>
<dbReference type="AlphaFoldDB" id="A0A2V3PLS0"/>
<name>A0A2V3PLS0_9BACT</name>
<evidence type="ECO:0008006" key="4">
    <source>
        <dbReference type="Google" id="ProtNLM"/>
    </source>
</evidence>
<sequence>MKKILFYILCAVLLYSCGVKRVDGDTRANISLPVQPETPKQQKAAKQTVIEMKDHLGNVTTYVQTERDKKGKQQLSVQLNEVTVTAKLKSVPERFGKVDIDFIVSVPEVLIDKYWQLNLTPLLIKKDEHIPFDDLVITGVEFDKERMKGYTKYAKYLSGIVPDSLFNDRFVNMRKYYKYLSDYEKSELRRVNKDSMDYVKYKRYIDRLNTRYEIFNRKMYNSRAWLAKQLGFEDIKERYEVFHRDTTYVSRFYNKRYEQLVNLIPQFHLLREVTDSTIISKYRKEKYRYEFVNSYRFLTSADSTVLLTKFYRNKQIERNDKLIAEKELMFAKLVKFPKNLNARLDTVIFNKGKFEYYYHQEIATDEDTKRMRLYMDGTAQTIRGESYLLPTSDTLIYSVSSMIQFLDMSPRYMRKIIERKASSSLKAYITFKVGKSDLDLNLDNNRIEIDKVQEMVEALTETGEFVMDSISLVASSSPEGSYRSNLLLSKSRAESIKKFLLTSLSDIEGIDKMLFARPKGEDWESLSHLIRDSTDILNQQAILDIIGDNTDPDKKEIEIRNRYPEDYNQIRNELYPKLRAVDFTFHIHRKGMIKDTIHTTEPDLMYADAIQLMEKRKYSLALQILSDYNDWNTGICLMSLGYDQGAYTIFLNEKESADCEYLLAILASRLGKEDEAVKRFLHACELDATKRWRGALDPEINKLIKAYGLHQEDEDVE</sequence>